<name>A0AA37WJA7_9ALTE</name>
<evidence type="ECO:0000256" key="3">
    <source>
        <dbReference type="ARBA" id="ARBA00008994"/>
    </source>
</evidence>
<accession>A0AA37WJA7</accession>
<evidence type="ECO:0000256" key="2">
    <source>
        <dbReference type="ARBA" id="ARBA00004117"/>
    </source>
</evidence>
<feature type="chain" id="PRO_5041497508" description="Flagellar P-ring protein" evidence="6">
    <location>
        <begin position="23"/>
        <end position="371"/>
    </location>
</feature>
<keyword evidence="7" id="KW-0966">Cell projection</keyword>
<evidence type="ECO:0000256" key="1">
    <source>
        <dbReference type="ARBA" id="ARBA00002591"/>
    </source>
</evidence>
<dbReference type="GO" id="GO:0005198">
    <property type="term" value="F:structural molecule activity"/>
    <property type="evidence" value="ECO:0007669"/>
    <property type="project" value="InterPro"/>
</dbReference>
<dbReference type="EMBL" id="BSOT01000005">
    <property type="protein sequence ID" value="GLR70009.1"/>
    <property type="molecule type" value="Genomic_DNA"/>
</dbReference>
<reference evidence="7" key="2">
    <citation type="submission" date="2023-01" db="EMBL/GenBank/DDBJ databases">
        <title>Draft genome sequence of Agaribacter marinus strain NBRC 110023.</title>
        <authorList>
            <person name="Sun Q."/>
            <person name="Mori K."/>
        </authorList>
    </citation>
    <scope>NUCLEOTIDE SEQUENCE</scope>
    <source>
        <strain evidence="7">NBRC 110023</strain>
    </source>
</reference>
<dbReference type="GO" id="GO:0030288">
    <property type="term" value="C:outer membrane-bounded periplasmic space"/>
    <property type="evidence" value="ECO:0007669"/>
    <property type="project" value="InterPro"/>
</dbReference>
<dbReference type="GO" id="GO:0071973">
    <property type="term" value="P:bacterial-type flagellum-dependent cell motility"/>
    <property type="evidence" value="ECO:0007669"/>
    <property type="project" value="InterPro"/>
</dbReference>
<gene>
    <name evidence="7" type="primary">flgI_1</name>
    <name evidence="6" type="synonym">flgI</name>
    <name evidence="7" type="ORF">GCM10007852_09170</name>
</gene>
<evidence type="ECO:0000256" key="6">
    <source>
        <dbReference type="HAMAP-Rule" id="MF_00416"/>
    </source>
</evidence>
<keyword evidence="7" id="KW-0969">Cilium</keyword>
<comment type="subcellular location">
    <subcellularLocation>
        <location evidence="2 6">Bacterial flagellum basal body</location>
    </subcellularLocation>
</comment>
<dbReference type="PANTHER" id="PTHR30381">
    <property type="entry name" value="FLAGELLAR P-RING PERIPLASMIC PROTEIN FLGI"/>
    <property type="match status" value="1"/>
</dbReference>
<proteinExistence type="inferred from homology"/>
<evidence type="ECO:0000313" key="7">
    <source>
        <dbReference type="EMBL" id="GLR70009.1"/>
    </source>
</evidence>
<reference evidence="7" key="1">
    <citation type="journal article" date="2014" name="Int. J. Syst. Evol. Microbiol.">
        <title>Complete genome sequence of Corynebacterium casei LMG S-19264T (=DSM 44701T), isolated from a smear-ripened cheese.</title>
        <authorList>
            <consortium name="US DOE Joint Genome Institute (JGI-PGF)"/>
            <person name="Walter F."/>
            <person name="Albersmeier A."/>
            <person name="Kalinowski J."/>
            <person name="Ruckert C."/>
        </authorList>
    </citation>
    <scope>NUCLEOTIDE SEQUENCE</scope>
    <source>
        <strain evidence="7">NBRC 110023</strain>
    </source>
</reference>
<dbReference type="NCBIfam" id="NF003676">
    <property type="entry name" value="PRK05303.1"/>
    <property type="match status" value="1"/>
</dbReference>
<dbReference type="HAMAP" id="MF_00416">
    <property type="entry name" value="FlgI"/>
    <property type="match status" value="1"/>
</dbReference>
<comment type="function">
    <text evidence="1 6">Assembles around the rod to form the L-ring and probably protects the motor/basal body from shearing forces during rotation.</text>
</comment>
<evidence type="ECO:0000256" key="5">
    <source>
        <dbReference type="ARBA" id="ARBA00023143"/>
    </source>
</evidence>
<comment type="subunit">
    <text evidence="6">The basal body constitutes a major portion of the flagellar organelle and consists of four rings (L,P,S, and M) mounted on a central rod.</text>
</comment>
<dbReference type="GO" id="GO:0009428">
    <property type="term" value="C:bacterial-type flagellum basal body, distal rod, P ring"/>
    <property type="evidence" value="ECO:0007669"/>
    <property type="project" value="InterPro"/>
</dbReference>
<protein>
    <recommendedName>
        <fullName evidence="6">Flagellar P-ring protein</fullName>
    </recommendedName>
    <alternativeName>
        <fullName evidence="6">Basal body P-ring protein</fullName>
    </alternativeName>
</protein>
<dbReference type="RefSeq" id="WP_284216311.1">
    <property type="nucleotide sequence ID" value="NZ_BSOT01000005.1"/>
</dbReference>
<evidence type="ECO:0000313" key="8">
    <source>
        <dbReference type="Proteomes" id="UP001156601"/>
    </source>
</evidence>
<comment type="caution">
    <text evidence="7">The sequence shown here is derived from an EMBL/GenBank/DDBJ whole genome shotgun (WGS) entry which is preliminary data.</text>
</comment>
<dbReference type="AlphaFoldDB" id="A0AA37WJA7"/>
<keyword evidence="8" id="KW-1185">Reference proteome</keyword>
<keyword evidence="4 6" id="KW-0732">Signal</keyword>
<keyword evidence="7" id="KW-0282">Flagellum</keyword>
<dbReference type="PRINTS" id="PR01010">
    <property type="entry name" value="FLGPRINGFLGI"/>
</dbReference>
<evidence type="ECO:0000256" key="4">
    <source>
        <dbReference type="ARBA" id="ARBA00022729"/>
    </source>
</evidence>
<keyword evidence="5 6" id="KW-0975">Bacterial flagellum</keyword>
<sequence length="371" mass="39399" precursor="true">MKSLRIPLSIFCCFLLLANASASSVRLKDLARIQGVQDNPLIGYGLVVGLSGTGDSNSNQATIQSLSNTLQSFNLIVDANQIKSRNVAAVMVTASLPAYAQSGDTLEVNVSSIGDARSLQGGTLLLTPLEAANGDIYALAQGPLSVGGYRFDFNGNRVQKNHPTVGVVPNGANVEKSIDYHFDIENSGLTLVLNEPDFTTAQRIIDAISTKFPSSKIESNHPGKINLQLSSNQPLMQLMSKIESIEVRPDNFARVVINERNGTVVAGAGVRIDDVVISHGELKLRIETEFSASQPNGFFRQTGESIGSLVIANSDIEVTEGGKGEIHALPGASIGELVDALKALNLSTRDLISVLQAIKQSGALHAELIIQ</sequence>
<organism evidence="7 8">
    <name type="scientific">Agaribacter marinus</name>
    <dbReference type="NCBI Taxonomy" id="1431249"/>
    <lineage>
        <taxon>Bacteria</taxon>
        <taxon>Pseudomonadati</taxon>
        <taxon>Pseudomonadota</taxon>
        <taxon>Gammaproteobacteria</taxon>
        <taxon>Alteromonadales</taxon>
        <taxon>Alteromonadaceae</taxon>
        <taxon>Agaribacter</taxon>
    </lineage>
</organism>
<dbReference type="PANTHER" id="PTHR30381:SF0">
    <property type="entry name" value="FLAGELLAR P-RING PROTEIN"/>
    <property type="match status" value="1"/>
</dbReference>
<dbReference type="Proteomes" id="UP001156601">
    <property type="component" value="Unassembled WGS sequence"/>
</dbReference>
<comment type="similarity">
    <text evidence="3 6">Belongs to the FlgI family.</text>
</comment>
<feature type="signal peptide" evidence="6">
    <location>
        <begin position="1"/>
        <end position="22"/>
    </location>
</feature>
<dbReference type="InterPro" id="IPR001782">
    <property type="entry name" value="Flag_FlgI"/>
</dbReference>
<dbReference type="Pfam" id="PF02119">
    <property type="entry name" value="FlgI"/>
    <property type="match status" value="1"/>
</dbReference>